<reference evidence="2 3" key="1">
    <citation type="journal article" date="2020" name="Mol. Biol. Evol.">
        <title>Distinct Expression and Methylation Patterns for Genes with Different Fates following a Single Whole-Genome Duplication in Flowering Plants.</title>
        <authorList>
            <person name="Shi T."/>
            <person name="Rahmani R.S."/>
            <person name="Gugger P.F."/>
            <person name="Wang M."/>
            <person name="Li H."/>
            <person name="Zhang Y."/>
            <person name="Li Z."/>
            <person name="Wang Q."/>
            <person name="Van de Peer Y."/>
            <person name="Marchal K."/>
            <person name="Chen J."/>
        </authorList>
    </citation>
    <scope>NUCLEOTIDE SEQUENCE [LARGE SCALE GENOMIC DNA]</scope>
    <source>
        <tissue evidence="2">Leaf</tissue>
    </source>
</reference>
<keyword evidence="3" id="KW-1185">Reference proteome</keyword>
<gene>
    <name evidence="2" type="ORF">HUJ06_025493</name>
</gene>
<dbReference type="EMBL" id="DUZY01000001">
    <property type="protein sequence ID" value="DAD24030.1"/>
    <property type="molecule type" value="Genomic_DNA"/>
</dbReference>
<sequence>MGETKFIEKGLLAIGTHEEPIFGLGQSTKEGQERTVMEMLPKPAHKAMTTVTSHDEEAAAPTASAKADIIGAAPVEDMGTQPEVESELRHSIATQGSVA</sequence>
<feature type="region of interest" description="Disordered" evidence="1">
    <location>
        <begin position="78"/>
        <end position="99"/>
    </location>
</feature>
<name>A0A822XUI3_NELNU</name>
<comment type="caution">
    <text evidence="2">The sequence shown here is derived from an EMBL/GenBank/DDBJ whole genome shotgun (WGS) entry which is preliminary data.</text>
</comment>
<protein>
    <submittedName>
        <fullName evidence="2">Uncharacterized protein</fullName>
    </submittedName>
</protein>
<evidence type="ECO:0000256" key="1">
    <source>
        <dbReference type="SAM" id="MobiDB-lite"/>
    </source>
</evidence>
<proteinExistence type="predicted"/>
<dbReference type="Proteomes" id="UP000607653">
    <property type="component" value="Unassembled WGS sequence"/>
</dbReference>
<evidence type="ECO:0000313" key="3">
    <source>
        <dbReference type="Proteomes" id="UP000607653"/>
    </source>
</evidence>
<dbReference type="AlphaFoldDB" id="A0A822XUI3"/>
<accession>A0A822XUI3</accession>
<evidence type="ECO:0000313" key="2">
    <source>
        <dbReference type="EMBL" id="DAD24030.1"/>
    </source>
</evidence>
<organism evidence="2 3">
    <name type="scientific">Nelumbo nucifera</name>
    <name type="common">Sacred lotus</name>
    <dbReference type="NCBI Taxonomy" id="4432"/>
    <lineage>
        <taxon>Eukaryota</taxon>
        <taxon>Viridiplantae</taxon>
        <taxon>Streptophyta</taxon>
        <taxon>Embryophyta</taxon>
        <taxon>Tracheophyta</taxon>
        <taxon>Spermatophyta</taxon>
        <taxon>Magnoliopsida</taxon>
        <taxon>Proteales</taxon>
        <taxon>Nelumbonaceae</taxon>
        <taxon>Nelumbo</taxon>
    </lineage>
</organism>